<feature type="region of interest" description="Disordered" evidence="1">
    <location>
        <begin position="1"/>
        <end position="46"/>
    </location>
</feature>
<evidence type="ECO:0000313" key="2">
    <source>
        <dbReference type="EMBL" id="QJW93165.1"/>
    </source>
</evidence>
<feature type="compositionally biased region" description="Polar residues" evidence="1">
    <location>
        <begin position="7"/>
        <end position="18"/>
    </location>
</feature>
<name>A0A6M5YGM2_9BACT</name>
<reference evidence="3" key="1">
    <citation type="submission" date="2020-05" db="EMBL/GenBank/DDBJ databases">
        <title>Frigoriglobus tundricola gen. nov., sp. nov., a psychrotolerant cellulolytic planctomycete of the family Gemmataceae with two divergent copies of 16S rRNA gene.</title>
        <authorList>
            <person name="Kulichevskaya I.S."/>
            <person name="Ivanova A.A."/>
            <person name="Naumoff D.G."/>
            <person name="Beletsky A.V."/>
            <person name="Rijpstra W.I.C."/>
            <person name="Sinninghe Damste J.S."/>
            <person name="Mardanov A.V."/>
            <person name="Ravin N.V."/>
            <person name="Dedysh S.N."/>
        </authorList>
    </citation>
    <scope>NUCLEOTIDE SEQUENCE [LARGE SCALE GENOMIC DNA]</scope>
    <source>
        <strain evidence="3">PL17</strain>
    </source>
</reference>
<evidence type="ECO:0000313" key="3">
    <source>
        <dbReference type="Proteomes" id="UP000503447"/>
    </source>
</evidence>
<dbReference type="KEGG" id="ftj:FTUN_0670"/>
<gene>
    <name evidence="2" type="ORF">FTUN_0670</name>
</gene>
<evidence type="ECO:0000256" key="1">
    <source>
        <dbReference type="SAM" id="MobiDB-lite"/>
    </source>
</evidence>
<protein>
    <submittedName>
        <fullName evidence="2">Uncharacterized protein</fullName>
    </submittedName>
</protein>
<proteinExistence type="predicted"/>
<keyword evidence="3" id="KW-1185">Reference proteome</keyword>
<dbReference type="Proteomes" id="UP000503447">
    <property type="component" value="Chromosome"/>
</dbReference>
<dbReference type="EMBL" id="CP053452">
    <property type="protein sequence ID" value="QJW93165.1"/>
    <property type="molecule type" value="Genomic_DNA"/>
</dbReference>
<dbReference type="AlphaFoldDB" id="A0A6M5YGM2"/>
<organism evidence="2 3">
    <name type="scientific">Frigoriglobus tundricola</name>
    <dbReference type="NCBI Taxonomy" id="2774151"/>
    <lineage>
        <taxon>Bacteria</taxon>
        <taxon>Pseudomonadati</taxon>
        <taxon>Planctomycetota</taxon>
        <taxon>Planctomycetia</taxon>
        <taxon>Gemmatales</taxon>
        <taxon>Gemmataceae</taxon>
        <taxon>Frigoriglobus</taxon>
    </lineage>
</organism>
<accession>A0A6M5YGM2</accession>
<feature type="compositionally biased region" description="Basic and acidic residues" evidence="1">
    <location>
        <begin position="33"/>
        <end position="46"/>
    </location>
</feature>
<sequence length="46" mass="4933">MNAPARSPSTSNMRQNIDTAERAERSFTGGPEAGRRVEAGDARSRA</sequence>